<dbReference type="PROSITE" id="PS00028">
    <property type="entry name" value="ZINC_FINGER_C2H2_1"/>
    <property type="match status" value="2"/>
</dbReference>
<dbReference type="GO" id="GO:0008270">
    <property type="term" value="F:zinc ion binding"/>
    <property type="evidence" value="ECO:0007669"/>
    <property type="project" value="UniProtKB-KW"/>
</dbReference>
<keyword evidence="1" id="KW-0863">Zinc-finger</keyword>
<dbReference type="OrthoDB" id="3254002at2759"/>
<evidence type="ECO:0000313" key="4">
    <source>
        <dbReference type="EMBL" id="TDL29646.1"/>
    </source>
</evidence>
<feature type="domain" description="C2H2-type" evidence="3">
    <location>
        <begin position="59"/>
        <end position="83"/>
    </location>
</feature>
<organism evidence="4 5">
    <name type="scientific">Rickenella mellea</name>
    <dbReference type="NCBI Taxonomy" id="50990"/>
    <lineage>
        <taxon>Eukaryota</taxon>
        <taxon>Fungi</taxon>
        <taxon>Dikarya</taxon>
        <taxon>Basidiomycota</taxon>
        <taxon>Agaricomycotina</taxon>
        <taxon>Agaricomycetes</taxon>
        <taxon>Hymenochaetales</taxon>
        <taxon>Rickenellaceae</taxon>
        <taxon>Rickenella</taxon>
    </lineage>
</organism>
<feature type="compositionally biased region" description="Basic and acidic residues" evidence="2">
    <location>
        <begin position="251"/>
        <end position="262"/>
    </location>
</feature>
<dbReference type="AlphaFoldDB" id="A0A4R5XGV3"/>
<evidence type="ECO:0000256" key="1">
    <source>
        <dbReference type="PROSITE-ProRule" id="PRU00042"/>
    </source>
</evidence>
<name>A0A4R5XGV3_9AGAM</name>
<evidence type="ECO:0000259" key="3">
    <source>
        <dbReference type="PROSITE" id="PS50157"/>
    </source>
</evidence>
<gene>
    <name evidence="4" type="ORF">BD410DRAFT_33941</name>
</gene>
<evidence type="ECO:0000256" key="2">
    <source>
        <dbReference type="SAM" id="MobiDB-lite"/>
    </source>
</evidence>
<evidence type="ECO:0000313" key="5">
    <source>
        <dbReference type="Proteomes" id="UP000294933"/>
    </source>
</evidence>
<protein>
    <recommendedName>
        <fullName evidence="3">C2H2-type domain-containing protein</fullName>
    </recommendedName>
</protein>
<keyword evidence="1" id="KW-0862">Zinc</keyword>
<sequence>MQKAAKATKELSLSCLRRRPCLWKDCGQTLNSSKTCITHLQEHVSGERRQDNEMSWISYPCNYDQCVRRFKDPDVLKTHLERHELRTLSCPYEGCEHVLHDTRELAYHGTLGHPSGKLRPTFIPKQPSSIAKPPAMPAVMPAYMAISTPVAAERMSKDRHARLGPWVLRNIFGPVNLDVPKHNARYPLRNSRRIGEKEARMEAKSHAGPPDEYDFLGSYATYPIACSDLENAYVSDKVDAGLVLWPGKPTTRKDTSPIRRVDTGTGTKPRPVTPTHSGHEAPSNDGTVGASLLEIPEVLESRGVGSDEEKAVEDLV</sequence>
<proteinExistence type="predicted"/>
<keyword evidence="5" id="KW-1185">Reference proteome</keyword>
<dbReference type="Proteomes" id="UP000294933">
    <property type="component" value="Unassembled WGS sequence"/>
</dbReference>
<dbReference type="VEuPathDB" id="FungiDB:BD410DRAFT_33941"/>
<feature type="compositionally biased region" description="Basic and acidic residues" evidence="2">
    <location>
        <begin position="305"/>
        <end position="316"/>
    </location>
</feature>
<dbReference type="STRING" id="50990.A0A4R5XGV3"/>
<dbReference type="Gene3D" id="3.30.160.60">
    <property type="entry name" value="Classic Zinc Finger"/>
    <property type="match status" value="1"/>
</dbReference>
<dbReference type="InterPro" id="IPR013087">
    <property type="entry name" value="Znf_C2H2_type"/>
</dbReference>
<accession>A0A4R5XGV3</accession>
<keyword evidence="1" id="KW-0479">Metal-binding</keyword>
<dbReference type="SMART" id="SM00355">
    <property type="entry name" value="ZnF_C2H2"/>
    <property type="match status" value="3"/>
</dbReference>
<dbReference type="PROSITE" id="PS50157">
    <property type="entry name" value="ZINC_FINGER_C2H2_2"/>
    <property type="match status" value="1"/>
</dbReference>
<dbReference type="EMBL" id="ML170156">
    <property type="protein sequence ID" value="TDL29646.1"/>
    <property type="molecule type" value="Genomic_DNA"/>
</dbReference>
<reference evidence="4 5" key="1">
    <citation type="submission" date="2018-06" db="EMBL/GenBank/DDBJ databases">
        <title>A transcriptomic atlas of mushroom development highlights an independent origin of complex multicellularity.</title>
        <authorList>
            <consortium name="DOE Joint Genome Institute"/>
            <person name="Krizsan K."/>
            <person name="Almasi E."/>
            <person name="Merenyi Z."/>
            <person name="Sahu N."/>
            <person name="Viragh M."/>
            <person name="Koszo T."/>
            <person name="Mondo S."/>
            <person name="Kiss B."/>
            <person name="Balint B."/>
            <person name="Kues U."/>
            <person name="Barry K."/>
            <person name="Hegedus J.C."/>
            <person name="Henrissat B."/>
            <person name="Johnson J."/>
            <person name="Lipzen A."/>
            <person name="Ohm R."/>
            <person name="Nagy I."/>
            <person name="Pangilinan J."/>
            <person name="Yan J."/>
            <person name="Xiong Y."/>
            <person name="Grigoriev I.V."/>
            <person name="Hibbett D.S."/>
            <person name="Nagy L.G."/>
        </authorList>
    </citation>
    <scope>NUCLEOTIDE SEQUENCE [LARGE SCALE GENOMIC DNA]</scope>
    <source>
        <strain evidence="4 5">SZMC22713</strain>
    </source>
</reference>
<feature type="region of interest" description="Disordered" evidence="2">
    <location>
        <begin position="249"/>
        <end position="316"/>
    </location>
</feature>